<dbReference type="Pfam" id="PF19590">
    <property type="entry name" value="TrbL_3"/>
    <property type="match status" value="1"/>
</dbReference>
<keyword evidence="1" id="KW-0812">Transmembrane</keyword>
<dbReference type="RefSeq" id="WP_091269806.1">
    <property type="nucleotide sequence ID" value="NZ_FMCS01000015.1"/>
</dbReference>
<feature type="transmembrane region" description="Helical" evidence="1">
    <location>
        <begin position="239"/>
        <end position="256"/>
    </location>
</feature>
<dbReference type="Proteomes" id="UP000199629">
    <property type="component" value="Unassembled WGS sequence"/>
</dbReference>
<keyword evidence="3" id="KW-1185">Reference proteome</keyword>
<evidence type="ECO:0000256" key="1">
    <source>
        <dbReference type="SAM" id="Phobius"/>
    </source>
</evidence>
<evidence type="ECO:0008006" key="4">
    <source>
        <dbReference type="Google" id="ProtNLM"/>
    </source>
</evidence>
<organism evidence="2 3">
    <name type="scientific">Micromonospora chaiyaphumensis</name>
    <dbReference type="NCBI Taxonomy" id="307119"/>
    <lineage>
        <taxon>Bacteria</taxon>
        <taxon>Bacillati</taxon>
        <taxon>Actinomycetota</taxon>
        <taxon>Actinomycetes</taxon>
        <taxon>Micromonosporales</taxon>
        <taxon>Micromonosporaceae</taxon>
        <taxon>Micromonospora</taxon>
    </lineage>
</organism>
<proteinExistence type="predicted"/>
<name>A0A1C4ZIB3_9ACTN</name>
<evidence type="ECO:0000313" key="3">
    <source>
        <dbReference type="Proteomes" id="UP000199629"/>
    </source>
</evidence>
<feature type="transmembrane region" description="Helical" evidence="1">
    <location>
        <begin position="12"/>
        <end position="34"/>
    </location>
</feature>
<dbReference type="AlphaFoldDB" id="A0A1C4ZIB3"/>
<sequence>MGWLLDQILDWLAAAILASLDALFGVISSALLITPKVTALPQVQALTGRSVLVVDTVFVLAFVAAGVLTMTAGGSETTRYTAKDLTPRLIVGFVAAHFSQLWCGMLIDLANALTGALTTPEGDSDGALRAIKTHILAGRDTTAVLLFVICVAIIAVLLAGTAFSVIVRFAVIIVLTAFAPLALACHAMPQTEPVARMWWRSYTGVLAVPVVQGFTLYAGHWMLTDPEHLLPVLGLPVDPGGAINLFVVMAMLWTTLRVPSLMRRYVATGNSGRGVNMLGAAVRVIVVQQATRSVPGLGLGRGLKAVGR</sequence>
<protein>
    <recommendedName>
        <fullName evidence="4">TrbL/VirB6 plasmid conjugal transfer protein</fullName>
    </recommendedName>
</protein>
<feature type="transmembrane region" description="Helical" evidence="1">
    <location>
        <begin position="142"/>
        <end position="159"/>
    </location>
</feature>
<feature type="transmembrane region" description="Helical" evidence="1">
    <location>
        <begin position="89"/>
        <end position="107"/>
    </location>
</feature>
<evidence type="ECO:0000313" key="2">
    <source>
        <dbReference type="EMBL" id="SCF32797.1"/>
    </source>
</evidence>
<reference evidence="3" key="1">
    <citation type="submission" date="2016-06" db="EMBL/GenBank/DDBJ databases">
        <authorList>
            <person name="Varghese N."/>
            <person name="Submissions Spin"/>
        </authorList>
    </citation>
    <scope>NUCLEOTIDE SEQUENCE [LARGE SCALE GENOMIC DNA]</scope>
    <source>
        <strain evidence="3">DSM 45246</strain>
    </source>
</reference>
<feature type="transmembrane region" description="Helical" evidence="1">
    <location>
        <begin position="197"/>
        <end position="219"/>
    </location>
</feature>
<dbReference type="InterPro" id="IPR045782">
    <property type="entry name" value="TrbL_3"/>
</dbReference>
<feature type="transmembrane region" description="Helical" evidence="1">
    <location>
        <begin position="46"/>
        <end position="69"/>
    </location>
</feature>
<keyword evidence="1" id="KW-1133">Transmembrane helix</keyword>
<feature type="transmembrane region" description="Helical" evidence="1">
    <location>
        <begin position="165"/>
        <end position="185"/>
    </location>
</feature>
<keyword evidence="1" id="KW-0472">Membrane</keyword>
<gene>
    <name evidence="2" type="ORF">GA0070214_11527</name>
</gene>
<dbReference type="EMBL" id="FMCS01000015">
    <property type="protein sequence ID" value="SCF32797.1"/>
    <property type="molecule type" value="Genomic_DNA"/>
</dbReference>
<accession>A0A1C4ZIB3</accession>